<dbReference type="InterPro" id="IPR009721">
    <property type="entry name" value="O-acyltransferase_WSD1_C"/>
</dbReference>
<dbReference type="Pfam" id="PF06974">
    <property type="entry name" value="WS_DGAT_C"/>
    <property type="match status" value="1"/>
</dbReference>
<dbReference type="PANTHER" id="PTHR31650:SF78">
    <property type="entry name" value="DIACYLGLYCEROL O-ACYLTRANSFERASE"/>
    <property type="match status" value="1"/>
</dbReference>
<evidence type="ECO:0000313" key="2">
    <source>
        <dbReference type="EMBL" id="KAJ6371698.1"/>
    </source>
</evidence>
<organism evidence="2 3">
    <name type="scientific">Salix suchowensis</name>
    <dbReference type="NCBI Taxonomy" id="1278906"/>
    <lineage>
        <taxon>Eukaryota</taxon>
        <taxon>Viridiplantae</taxon>
        <taxon>Streptophyta</taxon>
        <taxon>Embryophyta</taxon>
        <taxon>Tracheophyta</taxon>
        <taxon>Spermatophyta</taxon>
        <taxon>Magnoliopsida</taxon>
        <taxon>eudicotyledons</taxon>
        <taxon>Gunneridae</taxon>
        <taxon>Pentapetalae</taxon>
        <taxon>rosids</taxon>
        <taxon>fabids</taxon>
        <taxon>Malpighiales</taxon>
        <taxon>Salicaceae</taxon>
        <taxon>Saliceae</taxon>
        <taxon>Salix</taxon>
    </lineage>
</organism>
<accession>A0ABQ9B5C4</accession>
<name>A0ABQ9B5C4_9ROSI</name>
<evidence type="ECO:0000259" key="1">
    <source>
        <dbReference type="Pfam" id="PF06974"/>
    </source>
</evidence>
<dbReference type="EMBL" id="JAPFFI010000013">
    <property type="protein sequence ID" value="KAJ6371698.1"/>
    <property type="molecule type" value="Genomic_DNA"/>
</dbReference>
<dbReference type="PANTHER" id="PTHR31650">
    <property type="entry name" value="O-ACYLTRANSFERASE (WSD1-LIKE) FAMILY PROTEIN"/>
    <property type="match status" value="1"/>
</dbReference>
<keyword evidence="3" id="KW-1185">Reference proteome</keyword>
<feature type="domain" description="O-acyltransferase WSD1 C-terminal" evidence="1">
    <location>
        <begin position="146"/>
        <end position="263"/>
    </location>
</feature>
<reference evidence="2" key="1">
    <citation type="submission" date="2022-10" db="EMBL/GenBank/DDBJ databases">
        <authorList>
            <person name="Hyden B.L."/>
            <person name="Feng K."/>
            <person name="Yates T."/>
            <person name="Jawdy S."/>
            <person name="Smart L.B."/>
            <person name="Muchero W."/>
        </authorList>
    </citation>
    <scope>NUCLEOTIDE SEQUENCE</scope>
    <source>
        <tissue evidence="2">Shoot tip</tissue>
    </source>
</reference>
<dbReference type="InterPro" id="IPR045034">
    <property type="entry name" value="O-acyltransferase_WSD1-like"/>
</dbReference>
<gene>
    <name evidence="2" type="ORF">OIU77_002087</name>
</gene>
<sequence>MVLEKDDDALEPVSPTGQYFNSSALNISVLAVLETEMPFDDSEMLSLIRAVFLSINPRFSSIMVIDENGEKRWKKVEVNLKDHIFLGSLMKSSLVDDDLSPIRSGDVGIEFRPVAFTTMTFSLCQIKQIKATLGVNVSQLPNLSGKAHRIIKRKRSSFAVYLTAAFIEIVKKLKGHQVAAQCIHQTLLNASMAITNMIGPIEKMSLANQAIKGMYFAVVGNPQSLTVTIVSHVDKLRVTLGAEKGFIDGQKLKSCIEEAFQMILQSAACEIVHMK</sequence>
<protein>
    <recommendedName>
        <fullName evidence="1">O-acyltransferase WSD1 C-terminal domain-containing protein</fullName>
    </recommendedName>
</protein>
<proteinExistence type="predicted"/>
<comment type="caution">
    <text evidence="2">The sequence shown here is derived from an EMBL/GenBank/DDBJ whole genome shotgun (WGS) entry which is preliminary data.</text>
</comment>
<reference evidence="2" key="2">
    <citation type="journal article" date="2023" name="Int. J. Mol. Sci.">
        <title>De Novo Assembly and Annotation of 11 Diverse Shrub Willow (Salix) Genomes Reveals Novel Gene Organization in Sex-Linked Regions.</title>
        <authorList>
            <person name="Hyden B."/>
            <person name="Feng K."/>
            <person name="Yates T.B."/>
            <person name="Jawdy S."/>
            <person name="Cereghino C."/>
            <person name="Smart L.B."/>
            <person name="Muchero W."/>
        </authorList>
    </citation>
    <scope>NUCLEOTIDE SEQUENCE</scope>
    <source>
        <tissue evidence="2">Shoot tip</tissue>
    </source>
</reference>
<evidence type="ECO:0000313" key="3">
    <source>
        <dbReference type="Proteomes" id="UP001141253"/>
    </source>
</evidence>
<dbReference type="Proteomes" id="UP001141253">
    <property type="component" value="Chromosome 17"/>
</dbReference>